<dbReference type="EMBL" id="AZFH01000031">
    <property type="protein sequence ID" value="KRL81761.1"/>
    <property type="molecule type" value="Genomic_DNA"/>
</dbReference>
<name>A0A0R1TK71_9LACO</name>
<gene>
    <name evidence="4" type="ORF">FC36_GL001353</name>
</gene>
<evidence type="ECO:0000313" key="4">
    <source>
        <dbReference type="EMBL" id="KRL81761.1"/>
    </source>
</evidence>
<dbReference type="PATRIC" id="fig|1423740.3.peg.1456"/>
<keyword evidence="1 2" id="KW-0238">DNA-binding</keyword>
<comment type="caution">
    <text evidence="4">The sequence shown here is derived from an EMBL/GenBank/DDBJ whole genome shotgun (WGS) entry which is preliminary data.</text>
</comment>
<dbReference type="PROSITE" id="PS50977">
    <property type="entry name" value="HTH_TETR_2"/>
    <property type="match status" value="1"/>
</dbReference>
<dbReference type="RefSeq" id="WP_025021338.1">
    <property type="nucleotide sequence ID" value="NZ_AZFH01000031.1"/>
</dbReference>
<dbReference type="OrthoDB" id="9810250at2"/>
<evidence type="ECO:0000313" key="5">
    <source>
        <dbReference type="Proteomes" id="UP000051048"/>
    </source>
</evidence>
<feature type="DNA-binding region" description="H-T-H motif" evidence="2">
    <location>
        <begin position="34"/>
        <end position="53"/>
    </location>
</feature>
<dbReference type="AlphaFoldDB" id="A0A0R1TK71"/>
<dbReference type="STRING" id="1423740.FC36_GL001353"/>
<dbReference type="InterPro" id="IPR001647">
    <property type="entry name" value="HTH_TetR"/>
</dbReference>
<organism evidence="4 5">
    <name type="scientific">Ligilactobacillus equi DSM 15833 = JCM 10991</name>
    <dbReference type="NCBI Taxonomy" id="1423740"/>
    <lineage>
        <taxon>Bacteria</taxon>
        <taxon>Bacillati</taxon>
        <taxon>Bacillota</taxon>
        <taxon>Bacilli</taxon>
        <taxon>Lactobacillales</taxon>
        <taxon>Lactobacillaceae</taxon>
        <taxon>Ligilactobacillus</taxon>
    </lineage>
</organism>
<evidence type="ECO:0000256" key="2">
    <source>
        <dbReference type="PROSITE-ProRule" id="PRU00335"/>
    </source>
</evidence>
<reference evidence="4 5" key="1">
    <citation type="journal article" date="2015" name="Genome Announc.">
        <title>Expanding the biotechnology potential of lactobacilli through comparative genomics of 213 strains and associated genera.</title>
        <authorList>
            <person name="Sun Z."/>
            <person name="Harris H.M."/>
            <person name="McCann A."/>
            <person name="Guo C."/>
            <person name="Argimon S."/>
            <person name="Zhang W."/>
            <person name="Yang X."/>
            <person name="Jeffery I.B."/>
            <person name="Cooney J.C."/>
            <person name="Kagawa T.F."/>
            <person name="Liu W."/>
            <person name="Song Y."/>
            <person name="Salvetti E."/>
            <person name="Wrobel A."/>
            <person name="Rasinkangas P."/>
            <person name="Parkhill J."/>
            <person name="Rea M.C."/>
            <person name="O'Sullivan O."/>
            <person name="Ritari J."/>
            <person name="Douillard F.P."/>
            <person name="Paul Ross R."/>
            <person name="Yang R."/>
            <person name="Briner A.E."/>
            <person name="Felis G.E."/>
            <person name="de Vos W.M."/>
            <person name="Barrangou R."/>
            <person name="Klaenhammer T.R."/>
            <person name="Caufield P.W."/>
            <person name="Cui Y."/>
            <person name="Zhang H."/>
            <person name="O'Toole P.W."/>
        </authorList>
    </citation>
    <scope>NUCLEOTIDE SEQUENCE [LARGE SCALE GENOMIC DNA]</scope>
    <source>
        <strain evidence="4 5">DSM 15833</strain>
    </source>
</reference>
<protein>
    <recommendedName>
        <fullName evidence="3">HTH tetR-type domain-containing protein</fullName>
    </recommendedName>
</protein>
<dbReference type="SUPFAM" id="SSF46689">
    <property type="entry name" value="Homeodomain-like"/>
    <property type="match status" value="1"/>
</dbReference>
<dbReference type="Proteomes" id="UP000051048">
    <property type="component" value="Unassembled WGS sequence"/>
</dbReference>
<accession>A0A0R1TK71</accession>
<proteinExistence type="predicted"/>
<evidence type="ECO:0000256" key="1">
    <source>
        <dbReference type="ARBA" id="ARBA00023125"/>
    </source>
</evidence>
<dbReference type="Gene3D" id="1.10.357.10">
    <property type="entry name" value="Tetracycline Repressor, domain 2"/>
    <property type="match status" value="1"/>
</dbReference>
<dbReference type="Pfam" id="PF00440">
    <property type="entry name" value="TetR_N"/>
    <property type="match status" value="1"/>
</dbReference>
<feature type="domain" description="HTH tetR-type" evidence="3">
    <location>
        <begin position="11"/>
        <end position="71"/>
    </location>
</feature>
<dbReference type="GO" id="GO:0003677">
    <property type="term" value="F:DNA binding"/>
    <property type="evidence" value="ECO:0007669"/>
    <property type="project" value="UniProtKB-UniRule"/>
</dbReference>
<dbReference type="InterPro" id="IPR009057">
    <property type="entry name" value="Homeodomain-like_sf"/>
</dbReference>
<sequence length="197" mass="22548">MARPKKDNNKPSVRQKISTSFWKILAEGSYTDITIKRLALEAGVNHKSIYYHFKNIDAMAKELFYENAEEITSGAILGVNPFMVLFNNIYDFQKIVAENPEILAHVARARLYTRNDSAYLNSIFRTFIRTTWLNMLEIKEEDLSQNERADLNFIMAGIVAIIGQSEPSDLAHWPQVYNRPLGQGILDTLKNIKKAHA</sequence>
<evidence type="ECO:0000259" key="3">
    <source>
        <dbReference type="PROSITE" id="PS50977"/>
    </source>
</evidence>